<dbReference type="RefSeq" id="WP_154751676.1">
    <property type="nucleotide sequence ID" value="NZ_WLZX01000001.1"/>
</dbReference>
<dbReference type="EMBL" id="WLZX01000001">
    <property type="protein sequence ID" value="MTD26436.1"/>
    <property type="molecule type" value="Genomic_DNA"/>
</dbReference>
<reference evidence="1 2" key="1">
    <citation type="submission" date="2019-11" db="EMBL/GenBank/DDBJ databases">
        <title>Erwinia sp. nov., isolated from feces of birds in Tibet plateau of China.</title>
        <authorList>
            <person name="Ge Y."/>
        </authorList>
    </citation>
    <scope>NUCLEOTIDE SEQUENCE [LARGE SCALE GENOMIC DNA]</scope>
    <source>
        <strain evidence="1 2">J316</strain>
    </source>
</reference>
<gene>
    <name evidence="1" type="ORF">GK011_05675</name>
</gene>
<dbReference type="Proteomes" id="UP000480164">
    <property type="component" value="Unassembled WGS sequence"/>
</dbReference>
<protein>
    <submittedName>
        <fullName evidence="1">Uncharacterized protein</fullName>
    </submittedName>
</protein>
<evidence type="ECO:0000313" key="2">
    <source>
        <dbReference type="Proteomes" id="UP000480164"/>
    </source>
</evidence>
<comment type="caution">
    <text evidence="1">The sequence shown here is derived from an EMBL/GenBank/DDBJ whole genome shotgun (WGS) entry which is preliminary data.</text>
</comment>
<accession>A0ABW9R8W8</accession>
<evidence type="ECO:0000313" key="1">
    <source>
        <dbReference type="EMBL" id="MTD26436.1"/>
    </source>
</evidence>
<keyword evidence="2" id="KW-1185">Reference proteome</keyword>
<name>A0ABW9R8W8_9GAMM</name>
<proteinExistence type="predicted"/>
<sequence>MSYVRRNAIYEQEQEAALKKALAKIGQRMREVGEAVDAIKAAEKQAAAQSQSPLTP</sequence>
<organism evidence="1 2">
    <name type="scientific">Erwinia sorbitola</name>
    <dbReference type="NCBI Taxonomy" id="2681984"/>
    <lineage>
        <taxon>Bacteria</taxon>
        <taxon>Pseudomonadati</taxon>
        <taxon>Pseudomonadota</taxon>
        <taxon>Gammaproteobacteria</taxon>
        <taxon>Enterobacterales</taxon>
        <taxon>Erwiniaceae</taxon>
        <taxon>Erwinia</taxon>
    </lineage>
</organism>